<accession>A0A2S7UXP4</accession>
<keyword evidence="2" id="KW-1185">Reference proteome</keyword>
<dbReference type="Proteomes" id="UP000239007">
    <property type="component" value="Unassembled WGS sequence"/>
</dbReference>
<comment type="caution">
    <text evidence="1">The sequence shown here is derived from an EMBL/GenBank/DDBJ whole genome shotgun (WGS) entry which is preliminary data.</text>
</comment>
<dbReference type="AlphaFoldDB" id="A0A2S7UXP4"/>
<organism evidence="1 2">
    <name type="scientific">Psychrosphaera saromensis</name>
    <dbReference type="NCBI Taxonomy" id="716813"/>
    <lineage>
        <taxon>Bacteria</taxon>
        <taxon>Pseudomonadati</taxon>
        <taxon>Pseudomonadota</taxon>
        <taxon>Gammaproteobacteria</taxon>
        <taxon>Alteromonadales</taxon>
        <taxon>Pseudoalteromonadaceae</taxon>
        <taxon>Psychrosphaera</taxon>
    </lineage>
</organism>
<reference evidence="1 2" key="1">
    <citation type="submission" date="2016-12" db="EMBL/GenBank/DDBJ databases">
        <title>Diversity of luminous bacteria.</title>
        <authorList>
            <person name="Yoshizawa S."/>
            <person name="Kogure K."/>
        </authorList>
    </citation>
    <scope>NUCLEOTIDE SEQUENCE [LARGE SCALE GENOMIC DNA]</scope>
    <source>
        <strain evidence="1 2">SA4-48</strain>
    </source>
</reference>
<dbReference type="RefSeq" id="WP_105053289.1">
    <property type="nucleotide sequence ID" value="NZ_BMYG01000001.1"/>
</dbReference>
<dbReference type="EMBL" id="MSCH01000003">
    <property type="protein sequence ID" value="PQJ54764.1"/>
    <property type="molecule type" value="Genomic_DNA"/>
</dbReference>
<evidence type="ECO:0000313" key="2">
    <source>
        <dbReference type="Proteomes" id="UP000239007"/>
    </source>
</evidence>
<sequence length="504" mass="55876">MNLSRGVFSKIKRRLPLILVTSLSLTLFGCDSDSSSGTGYIQLYNLSSTAPDIYLTVDQYDDDDYDDTTYSGISFTGITSRLEYESDTYDIELAWQDEYNSSDLENIYEEQLVVSEDIVKFVVLTGDVRTPEVIDYEFSIRDEDEIEDDSDDEVFNVRLLNMAEDVGSVQLYYSESDESFNEAVLVNQAAYAEMSQNQKLAQDDLIFYITLADSDDVLFESQDISFSYAAEYIMVVRENTGSGTSPFILDILSTSSSTEYSDTNAEAEYRVYNGIVENVLLPDYLGVFDFYLDGIDATAEVSSLAFGEFSESIVSTSGDFSMSLVAPVADTTIVKNHLLSLTENTDTTVFFYLLEEAVDEDGDNDVDENGDGIVDEYEISVNSLVVNNSQSESIYSHQVNIINLIDEDEISDDFSNIKVYFVLSDETISTAGQSVGAVFATPASVQLLNNTYEVYVIGQLESSDVILSSTELVLGESSQDQFLILQKDDSSATGYKMVFANQAG</sequence>
<gene>
    <name evidence="1" type="ORF">BTO11_14635</name>
</gene>
<name>A0A2S7UXP4_9GAMM</name>
<proteinExistence type="predicted"/>
<dbReference type="PROSITE" id="PS51257">
    <property type="entry name" value="PROKAR_LIPOPROTEIN"/>
    <property type="match status" value="1"/>
</dbReference>
<protein>
    <recommendedName>
        <fullName evidence="3">DUF4397 domain-containing protein</fullName>
    </recommendedName>
</protein>
<evidence type="ECO:0000313" key="1">
    <source>
        <dbReference type="EMBL" id="PQJ54764.1"/>
    </source>
</evidence>
<dbReference type="OrthoDB" id="5758965at2"/>
<evidence type="ECO:0008006" key="3">
    <source>
        <dbReference type="Google" id="ProtNLM"/>
    </source>
</evidence>